<dbReference type="EMBL" id="REGA01000031">
    <property type="protein sequence ID" value="RQG89697.1"/>
    <property type="molecule type" value="Genomic_DNA"/>
</dbReference>
<dbReference type="Proteomes" id="UP000282323">
    <property type="component" value="Unassembled WGS sequence"/>
</dbReference>
<name>A0A3N6LNT7_NATCH</name>
<comment type="caution">
    <text evidence="2">The sequence shown here is derived from an EMBL/GenBank/DDBJ whole genome shotgun (WGS) entry which is preliminary data.</text>
</comment>
<protein>
    <submittedName>
        <fullName evidence="2">DUF229 domain-containing protein</fullName>
    </submittedName>
</protein>
<dbReference type="InterPro" id="IPR017850">
    <property type="entry name" value="Alkaline_phosphatase_core_sf"/>
</dbReference>
<organism evidence="2 3">
    <name type="scientific">Natrarchaeobius chitinivorans</name>
    <dbReference type="NCBI Taxonomy" id="1679083"/>
    <lineage>
        <taxon>Archaea</taxon>
        <taxon>Methanobacteriati</taxon>
        <taxon>Methanobacteriota</taxon>
        <taxon>Stenosarchaea group</taxon>
        <taxon>Halobacteria</taxon>
        <taxon>Halobacteriales</taxon>
        <taxon>Natrialbaceae</taxon>
        <taxon>Natrarchaeobius</taxon>
    </lineage>
</organism>
<accession>A0A3N6LNT7</accession>
<feature type="domain" description="Sulfatase N-terminal" evidence="1">
    <location>
        <begin position="3"/>
        <end position="314"/>
    </location>
</feature>
<gene>
    <name evidence="2" type="ORF">EA473_21470</name>
</gene>
<dbReference type="PANTHER" id="PTHR43751:SF3">
    <property type="entry name" value="SULFATASE N-TERMINAL DOMAIN-CONTAINING PROTEIN"/>
    <property type="match status" value="1"/>
</dbReference>
<evidence type="ECO:0000313" key="3">
    <source>
        <dbReference type="Proteomes" id="UP000282323"/>
    </source>
</evidence>
<dbReference type="PANTHER" id="PTHR43751">
    <property type="entry name" value="SULFATASE"/>
    <property type="match status" value="1"/>
</dbReference>
<dbReference type="InterPro" id="IPR052701">
    <property type="entry name" value="GAG_Ulvan_Degrading_Sulfatases"/>
</dbReference>
<dbReference type="InterPro" id="IPR000917">
    <property type="entry name" value="Sulfatase_N"/>
</dbReference>
<proteinExistence type="predicted"/>
<dbReference type="Pfam" id="PF00884">
    <property type="entry name" value="Sulfatase"/>
    <property type="match status" value="1"/>
</dbReference>
<dbReference type="SUPFAM" id="SSF53649">
    <property type="entry name" value="Alkaline phosphatase-like"/>
    <property type="match status" value="1"/>
</dbReference>
<dbReference type="OrthoDB" id="3164at2157"/>
<evidence type="ECO:0000313" key="2">
    <source>
        <dbReference type="EMBL" id="RQG89697.1"/>
    </source>
</evidence>
<evidence type="ECO:0000259" key="1">
    <source>
        <dbReference type="Pfam" id="PF00884"/>
    </source>
</evidence>
<dbReference type="Gene3D" id="3.40.720.10">
    <property type="entry name" value="Alkaline Phosphatase, subunit A"/>
    <property type="match status" value="1"/>
</dbReference>
<sequence>MTNIVLITIESLRRDYFDKERFPECWEAFETDFAQFTDAYSNGVATPLSFPSIHTGYPVTGDGTLPKESPTVAESFTGHSWAISNNPHLREERGYSRGFDVFTDQLSDGDDNQILHKMKNIGKNIYRKYKIDSGTPDSGVTAKDILTKLNSALNTNNGLFWVHLSDSHYSFTPWKVADKDLDVSYRPDEIRKMNDRFLDESPKKGDIDFLTGMYSELIRYIDRQLVDFFEQLKQSNKYEESMIVIMSDHGEGFGDKGIFKYSEGVFSHQWDADPIDSLISVPLLVKYPNMEYSGEKFAHPVQNGDLLASLTDWFSWNVDVPDFTQPFTDPKSRTILSKSNGSLRVTTETGYVIQNRGDTKVVGDVGDDAFELLNNTTLPSVETLSGDIPGLDEREQEQLEDRLEYLGYK</sequence>
<keyword evidence="3" id="KW-1185">Reference proteome</keyword>
<dbReference type="RefSeq" id="WP_124197590.1">
    <property type="nucleotide sequence ID" value="NZ_REGA01000031.1"/>
</dbReference>
<dbReference type="AlphaFoldDB" id="A0A3N6LNT7"/>
<reference evidence="2 3" key="1">
    <citation type="submission" date="2018-10" db="EMBL/GenBank/DDBJ databases">
        <title>Natrarchaeobius chitinivorans gen. nov., sp. nov., and Natrarchaeobius haloalkaliphilus sp. nov., alkaliphilic, chitin-utilizing haloarchaea from hypersaline alkaline lakes.</title>
        <authorList>
            <person name="Sorokin D.Y."/>
            <person name="Elcheninov A.G."/>
            <person name="Kostrikina N.A."/>
            <person name="Bale N.J."/>
            <person name="Sinninghe Damste J.S."/>
            <person name="Khijniak T.V."/>
            <person name="Kublanov I.V."/>
            <person name="Toshchakov S.V."/>
        </authorList>
    </citation>
    <scope>NUCLEOTIDE SEQUENCE [LARGE SCALE GENOMIC DNA]</scope>
    <source>
        <strain evidence="2 3">AArcht4T</strain>
    </source>
</reference>